<gene>
    <name evidence="2" type="ORF">HHK36_031645</name>
</gene>
<proteinExistence type="predicted"/>
<organism evidence="2 3">
    <name type="scientific">Tetracentron sinense</name>
    <name type="common">Spur-leaf</name>
    <dbReference type="NCBI Taxonomy" id="13715"/>
    <lineage>
        <taxon>Eukaryota</taxon>
        <taxon>Viridiplantae</taxon>
        <taxon>Streptophyta</taxon>
        <taxon>Embryophyta</taxon>
        <taxon>Tracheophyta</taxon>
        <taxon>Spermatophyta</taxon>
        <taxon>Magnoliopsida</taxon>
        <taxon>Trochodendrales</taxon>
        <taxon>Trochodendraceae</taxon>
        <taxon>Tetracentron</taxon>
    </lineage>
</organism>
<feature type="compositionally biased region" description="Basic residues" evidence="1">
    <location>
        <begin position="81"/>
        <end position="99"/>
    </location>
</feature>
<protein>
    <submittedName>
        <fullName evidence="2">Uncharacterized protein</fullName>
    </submittedName>
</protein>
<evidence type="ECO:0000313" key="2">
    <source>
        <dbReference type="EMBL" id="KAF8376682.1"/>
    </source>
</evidence>
<keyword evidence="3" id="KW-1185">Reference proteome</keyword>
<evidence type="ECO:0000256" key="1">
    <source>
        <dbReference type="SAM" id="MobiDB-lite"/>
    </source>
</evidence>
<dbReference type="AlphaFoldDB" id="A0A834YAR7"/>
<comment type="caution">
    <text evidence="2">The sequence shown here is derived from an EMBL/GenBank/DDBJ whole genome shotgun (WGS) entry which is preliminary data.</text>
</comment>
<feature type="region of interest" description="Disordered" evidence="1">
    <location>
        <begin position="41"/>
        <end position="106"/>
    </location>
</feature>
<dbReference type="EMBL" id="JABCRI010000148">
    <property type="protein sequence ID" value="KAF8376682.1"/>
    <property type="molecule type" value="Genomic_DNA"/>
</dbReference>
<reference evidence="2 3" key="1">
    <citation type="submission" date="2020-04" db="EMBL/GenBank/DDBJ databases">
        <title>Plant Genome Project.</title>
        <authorList>
            <person name="Zhang R.-G."/>
        </authorList>
    </citation>
    <scope>NUCLEOTIDE SEQUENCE [LARGE SCALE GENOMIC DNA]</scope>
    <source>
        <strain evidence="2">YNK0</strain>
        <tissue evidence="2">Leaf</tissue>
    </source>
</reference>
<dbReference type="Proteomes" id="UP000655225">
    <property type="component" value="Unassembled WGS sequence"/>
</dbReference>
<evidence type="ECO:0000313" key="3">
    <source>
        <dbReference type="Proteomes" id="UP000655225"/>
    </source>
</evidence>
<accession>A0A834YAR7</accession>
<name>A0A834YAR7_TETSI</name>
<sequence length="123" mass="14474">MRCSNFLILTAKKTKKLKCPLSITLKVMKAIVTLSTSNITSEDPVHRTVPDHNTCSRTRLPDRRLKSRSCSRSRSVDRSCRRYHHHSLSLDPHRKHHRRRDDNEKDWQRVAKVSEFVDEIAEE</sequence>